<evidence type="ECO:0000313" key="2">
    <source>
        <dbReference type="Proteomes" id="UP000239833"/>
    </source>
</evidence>
<dbReference type="Pfam" id="PF20036">
    <property type="entry name" value="Gp13-like"/>
    <property type="match status" value="1"/>
</dbReference>
<dbReference type="EMBL" id="CP019655">
    <property type="protein sequence ID" value="AVF27688.1"/>
    <property type="molecule type" value="Genomic_DNA"/>
</dbReference>
<organism evidence="1 2">
    <name type="scientific">Paenibacillus larvae subsp. larvae</name>
    <dbReference type="NCBI Taxonomy" id="147375"/>
    <lineage>
        <taxon>Bacteria</taxon>
        <taxon>Bacillati</taxon>
        <taxon>Bacillota</taxon>
        <taxon>Bacilli</taxon>
        <taxon>Bacillales</taxon>
        <taxon>Paenibacillaceae</taxon>
        <taxon>Paenibacillus</taxon>
    </lineage>
</organism>
<name>A0A2L1U480_9BACL</name>
<sequence length="336" mass="36173">MAKTKISDVIVPEVFNPYVIQRTAELSALSQSGIISNNPELDKLAQGGGKLINMPFWEDLTGDDEVLSDSGALTPEKITASQDVAALFLRGKAWSTNDLAHILAGSDPMAAIGNLVAAYWARMRQKLLFSMLKGVFASPTMTGNVHDISGLEGPASIISGEAFLDAKQKLGDASDKLTAISMHSAAFTHLQKQNLIEFIPDSEAKVQIPTYMGRRVIVDDGHPVEAGVYTSYLFGVGAIGLGNGMAKVPTETDRNSLAGDDILINRQAFVLHPRGVEFKAAKVAGPTPSNQECELAENWNRVYENKNIRIVKFAYKLEVTETPKKKAKGGDENAGA</sequence>
<dbReference type="AlphaFoldDB" id="A0A2L1U480"/>
<dbReference type="RefSeq" id="WP_079940370.1">
    <property type="nucleotide sequence ID" value="NZ_CP019655.1"/>
</dbReference>
<gene>
    <name evidence="1" type="ORF">ERICIII_03578</name>
</gene>
<dbReference type="InterPro" id="IPR045404">
    <property type="entry name" value="Gp13-like"/>
</dbReference>
<evidence type="ECO:0008006" key="3">
    <source>
        <dbReference type="Google" id="ProtNLM"/>
    </source>
</evidence>
<protein>
    <recommendedName>
        <fullName evidence="3">Coat protein</fullName>
    </recommendedName>
</protein>
<reference evidence="2" key="1">
    <citation type="submission" date="2017-02" db="EMBL/GenBank/DDBJ databases">
        <title>Delineation of Paenibacillus larvae strains originating from foulbrood outbreaks.</title>
        <authorList>
            <person name="Beims H."/>
            <person name="Bunk B."/>
            <person name="Sproeer C."/>
            <person name="Mohr K.I."/>
            <person name="Pradella S."/>
            <person name="Guenther G."/>
            <person name="Rohde M."/>
            <person name="von der Ohe W."/>
            <person name="Steinert M."/>
        </authorList>
    </citation>
    <scope>NUCLEOTIDE SEQUENCE [LARGE SCALE GENOMIC DNA]</scope>
    <source>
        <strain evidence="2">Eric_III</strain>
    </source>
</reference>
<evidence type="ECO:0000313" key="1">
    <source>
        <dbReference type="EMBL" id="AVF27688.1"/>
    </source>
</evidence>
<proteinExistence type="predicted"/>
<accession>A0A2L1U480</accession>
<dbReference type="Proteomes" id="UP000239833">
    <property type="component" value="Chromosome"/>
</dbReference>